<feature type="compositionally biased region" description="Basic and acidic residues" evidence="1">
    <location>
        <begin position="639"/>
        <end position="654"/>
    </location>
</feature>
<feature type="compositionally biased region" description="Basic and acidic residues" evidence="1">
    <location>
        <begin position="301"/>
        <end position="312"/>
    </location>
</feature>
<feature type="region of interest" description="Disordered" evidence="1">
    <location>
        <begin position="21"/>
        <end position="319"/>
    </location>
</feature>
<evidence type="ECO:0000313" key="2">
    <source>
        <dbReference type="EMBL" id="CAK9043339.1"/>
    </source>
</evidence>
<keyword evidence="3" id="KW-1185">Reference proteome</keyword>
<dbReference type="Proteomes" id="UP001642464">
    <property type="component" value="Unassembled WGS sequence"/>
</dbReference>
<feature type="region of interest" description="Disordered" evidence="1">
    <location>
        <begin position="638"/>
        <end position="697"/>
    </location>
</feature>
<feature type="region of interest" description="Disordered" evidence="1">
    <location>
        <begin position="514"/>
        <end position="559"/>
    </location>
</feature>
<protein>
    <submittedName>
        <fullName evidence="2">Uncharacterized protein</fullName>
    </submittedName>
</protein>
<evidence type="ECO:0000256" key="1">
    <source>
        <dbReference type="SAM" id="MobiDB-lite"/>
    </source>
</evidence>
<feature type="compositionally biased region" description="Basic and acidic residues" evidence="1">
    <location>
        <begin position="534"/>
        <end position="559"/>
    </location>
</feature>
<gene>
    <name evidence="2" type="ORF">SCF082_LOCUS24797</name>
</gene>
<feature type="compositionally biased region" description="Basic and acidic residues" evidence="1">
    <location>
        <begin position="90"/>
        <end position="100"/>
    </location>
</feature>
<feature type="compositionally biased region" description="Low complexity" evidence="1">
    <location>
        <begin position="45"/>
        <end position="86"/>
    </location>
</feature>
<feature type="compositionally biased region" description="Basic and acidic residues" evidence="1">
    <location>
        <begin position="235"/>
        <end position="246"/>
    </location>
</feature>
<sequence length="697" mass="76218">MSQEDEASNLTNAAAIAEARATATGASAANAVGETAPQEPKEAAATESGVTTAEAGTTGAGAVNAMGEAAPEEASNTAAVVNATVEEAPEVPKETDREEPAPVASGEPEALGEIPANEQVQAVETASRAARTYSKEVVQRARQASKEAQAAEEEAEAVETAGRAARTYSKEVVQRARQASKEAQAADEEAQALEAASRAARTYSKEVVQRVCQDIETAKEESIAVREAAAEAEVADARGEAAREDAETAVAEDSQSPEAEASVGEQDQEAAEETPAEEMPAEEEPSDVQEDSPQTEETDDSGWKDTKDEPKEITWSSLSVATDDVQESLETAVQYTSMAQNLRAKGLIPRAIRMMERALMITQRSELEHPSLALEACKVRLNFAAYLSEGYRHREALKVIKEAQENLMRLVHWALQCPPEDLAVQALGKEARALHCSAVVAEAVALEFFEDDGKPPPDEMPEDLKEMARMTGASMPPDHPLPWLVRQTLGSSAASRASNRKRSVLAEIKRMSVSNMPLTPSPGEELTAPAADLPKPEPEKQKKRLDELPRPKRGPEDRDVFKQYLRDREMARVAHLLALSDDWETQTRKKLEEVHRQAKFEMELVNVDELKEKRYSRLGHKVFMHQMRKMNRCWSDPTLSREARREKTAPEIHQLKKLSRKIYVKPPATQAPAPPPPKPKVDSSLAGSMKAMREEHA</sequence>
<proteinExistence type="predicted"/>
<accession>A0ABP0LXW5</accession>
<reference evidence="2 3" key="1">
    <citation type="submission" date="2024-02" db="EMBL/GenBank/DDBJ databases">
        <authorList>
            <person name="Chen Y."/>
            <person name="Shah S."/>
            <person name="Dougan E. K."/>
            <person name="Thang M."/>
            <person name="Chan C."/>
        </authorList>
    </citation>
    <scope>NUCLEOTIDE SEQUENCE [LARGE SCALE GENOMIC DNA]</scope>
</reference>
<feature type="compositionally biased region" description="Low complexity" evidence="1">
    <location>
        <begin position="21"/>
        <end position="31"/>
    </location>
</feature>
<organism evidence="2 3">
    <name type="scientific">Durusdinium trenchii</name>
    <dbReference type="NCBI Taxonomy" id="1381693"/>
    <lineage>
        <taxon>Eukaryota</taxon>
        <taxon>Sar</taxon>
        <taxon>Alveolata</taxon>
        <taxon>Dinophyceae</taxon>
        <taxon>Suessiales</taxon>
        <taxon>Symbiodiniaceae</taxon>
        <taxon>Durusdinium</taxon>
    </lineage>
</organism>
<feature type="compositionally biased region" description="Acidic residues" evidence="1">
    <location>
        <begin position="266"/>
        <end position="300"/>
    </location>
</feature>
<dbReference type="EMBL" id="CAXAMM010018424">
    <property type="protein sequence ID" value="CAK9043339.1"/>
    <property type="molecule type" value="Genomic_DNA"/>
</dbReference>
<name>A0ABP0LXW5_9DINO</name>
<evidence type="ECO:0000313" key="3">
    <source>
        <dbReference type="Proteomes" id="UP001642464"/>
    </source>
</evidence>
<comment type="caution">
    <text evidence="2">The sequence shown here is derived from an EMBL/GenBank/DDBJ whole genome shotgun (WGS) entry which is preliminary data.</text>
</comment>